<accession>A0A0V0RYW5</accession>
<dbReference type="Proteomes" id="UP000054630">
    <property type="component" value="Unassembled WGS sequence"/>
</dbReference>
<evidence type="ECO:0000313" key="2">
    <source>
        <dbReference type="Proteomes" id="UP000054630"/>
    </source>
</evidence>
<proteinExistence type="predicted"/>
<dbReference type="AlphaFoldDB" id="A0A0V0RYW5"/>
<evidence type="ECO:0000313" key="1">
    <source>
        <dbReference type="EMBL" id="KRX19618.1"/>
    </source>
</evidence>
<name>A0A0V0RYW5_9BILA</name>
<organism evidence="1 2">
    <name type="scientific">Trichinella nelsoni</name>
    <dbReference type="NCBI Taxonomy" id="6336"/>
    <lineage>
        <taxon>Eukaryota</taxon>
        <taxon>Metazoa</taxon>
        <taxon>Ecdysozoa</taxon>
        <taxon>Nematoda</taxon>
        <taxon>Enoplea</taxon>
        <taxon>Dorylaimia</taxon>
        <taxon>Trichinellida</taxon>
        <taxon>Trichinellidae</taxon>
        <taxon>Trichinella</taxon>
    </lineage>
</organism>
<reference evidence="1 2" key="1">
    <citation type="submission" date="2015-01" db="EMBL/GenBank/DDBJ databases">
        <title>Evolution of Trichinella species and genotypes.</title>
        <authorList>
            <person name="Korhonen P.K."/>
            <person name="Edoardo P."/>
            <person name="Giuseppe L.R."/>
            <person name="Gasser R.B."/>
        </authorList>
    </citation>
    <scope>NUCLEOTIDE SEQUENCE [LARGE SCALE GENOMIC DNA]</scope>
    <source>
        <strain evidence="1">ISS37</strain>
    </source>
</reference>
<keyword evidence="2" id="KW-1185">Reference proteome</keyword>
<gene>
    <name evidence="1" type="ORF">T07_7630</name>
</gene>
<protein>
    <submittedName>
        <fullName evidence="1">Uncharacterized protein</fullName>
    </submittedName>
</protein>
<comment type="caution">
    <text evidence="1">The sequence shown here is derived from an EMBL/GenBank/DDBJ whole genome shotgun (WGS) entry which is preliminary data.</text>
</comment>
<sequence length="132" mass="14708">MRPKGNLVGPKGRKPYQVSVQKSKAPRTFDFSSFSESSGQSSAVVCLLQSFHKIGFPLSLAVTVFKKMYNSFHETAYGFCSSVTFHTVSIHSLPVGKAVVRSFHAVKYEVIKQSRLTHTRYKFEATFISHAG</sequence>
<dbReference type="EMBL" id="JYDL01000057">
    <property type="protein sequence ID" value="KRX19618.1"/>
    <property type="molecule type" value="Genomic_DNA"/>
</dbReference>